<dbReference type="STRING" id="1123024.GCA_000423625_04955"/>
<gene>
    <name evidence="1" type="ORF">PA7_47090</name>
</gene>
<comment type="caution">
    <text evidence="1">The sequence shown here is derived from an EMBL/GenBank/DDBJ whole genome shotgun (WGS) entry which is preliminary data.</text>
</comment>
<name>A0A511D7X8_9PSEU</name>
<dbReference type="EMBL" id="BJVI01000102">
    <property type="protein sequence ID" value="GEL20872.1"/>
    <property type="molecule type" value="Genomic_DNA"/>
</dbReference>
<accession>A0A511D7X8</accession>
<reference evidence="1 2" key="1">
    <citation type="submission" date="2019-07" db="EMBL/GenBank/DDBJ databases">
        <title>Whole genome shotgun sequence of Pseudonocardia asaccharolytica NBRC 16224.</title>
        <authorList>
            <person name="Hosoyama A."/>
            <person name="Uohara A."/>
            <person name="Ohji S."/>
            <person name="Ichikawa N."/>
        </authorList>
    </citation>
    <scope>NUCLEOTIDE SEQUENCE [LARGE SCALE GENOMIC DNA]</scope>
    <source>
        <strain evidence="1 2">NBRC 16224</strain>
    </source>
</reference>
<dbReference type="RefSeq" id="WP_028932024.1">
    <property type="nucleotide sequence ID" value="NZ_AUII01000053.1"/>
</dbReference>
<dbReference type="OrthoDB" id="6193532at2"/>
<dbReference type="Gene3D" id="3.90.1710.10">
    <property type="entry name" value="Enterococcus faecalis V583 domain"/>
    <property type="match status" value="1"/>
</dbReference>
<dbReference type="AlphaFoldDB" id="A0A511D7X8"/>
<dbReference type="InterPro" id="IPR009499">
    <property type="entry name" value="AllG-like"/>
</dbReference>
<sequence length="472" mass="48723">MTQLVLPGEVEVVNIGLPMFADAVREQGRPVQQVDWRIPAGGDQAAVATLTRLYGAASAAIDEANAEVVRRLDSGIPRLVGVATFADAVPGVEGQMLLHCGPVLPYPQHCDPLRRSMRAAVVAEGWASDVAQADELLRGGEVALDAANHHDAVVPMASAIGPSQPALIVENREGGTRAFSSMNQGPGEVAWFGRETDAAIARLRFLAETGGPALATILEAAGPLNIFAIAAQGVTMGDDLHMRTQAATNLLTRSWLPQLAELPDDVRVPFAGYLAGNHLFFLNLAMAAAKSLQLWAEQVQGASIVTTMSRNGTTFGIKLAGSPTWHLTEAPPVGEAMYQPGQGRHVAGRDIGDSAVLELTGLGGPAAGGSPAVAAFLGGTMADAAAATEGFRAICAGSSSRFTLPPMGFAGTPLGVDVRKVVESGITPKVTTGILHAHDGSGQIGAGVATAPLDCFVAALHDLDRRLTADVG</sequence>
<keyword evidence="2" id="KW-1185">Reference proteome</keyword>
<organism evidence="1 2">
    <name type="scientific">Pseudonocardia asaccharolytica DSM 44247 = NBRC 16224</name>
    <dbReference type="NCBI Taxonomy" id="1123024"/>
    <lineage>
        <taxon>Bacteria</taxon>
        <taxon>Bacillati</taxon>
        <taxon>Actinomycetota</taxon>
        <taxon>Actinomycetes</taxon>
        <taxon>Pseudonocardiales</taxon>
        <taxon>Pseudonocardiaceae</taxon>
        <taxon>Pseudonocardia</taxon>
    </lineage>
</organism>
<evidence type="ECO:0000313" key="1">
    <source>
        <dbReference type="EMBL" id="GEL20872.1"/>
    </source>
</evidence>
<dbReference type="Proteomes" id="UP000321328">
    <property type="component" value="Unassembled WGS sequence"/>
</dbReference>
<dbReference type="Gene3D" id="1.10.10.660">
    <property type="entry name" value="conserved protein of unknown function from Enterococcus faecalis V583"/>
    <property type="match status" value="1"/>
</dbReference>
<evidence type="ECO:0008006" key="3">
    <source>
        <dbReference type="Google" id="ProtNLM"/>
    </source>
</evidence>
<dbReference type="Gene3D" id="3.40.50.720">
    <property type="entry name" value="NAD(P)-binding Rossmann-like Domain"/>
    <property type="match status" value="1"/>
</dbReference>
<protein>
    <recommendedName>
        <fullName evidence="3">DUF1116 domain-containing protein</fullName>
    </recommendedName>
</protein>
<proteinExistence type="predicted"/>
<dbReference type="InterPro" id="IPR024033">
    <property type="entry name" value="OXTCase_su_AllG_h-dom"/>
</dbReference>
<evidence type="ECO:0000313" key="2">
    <source>
        <dbReference type="Proteomes" id="UP000321328"/>
    </source>
</evidence>
<dbReference type="Gene3D" id="3.90.1700.10">
    <property type="entry name" value="v583 domain like"/>
    <property type="match status" value="1"/>
</dbReference>
<dbReference type="Pfam" id="PF06545">
    <property type="entry name" value="AllG"/>
    <property type="match status" value="1"/>
</dbReference>